<name>A0ABN9TMJ5_9DINO</name>
<feature type="region of interest" description="Disordered" evidence="1">
    <location>
        <begin position="32"/>
        <end position="110"/>
    </location>
</feature>
<proteinExistence type="predicted"/>
<gene>
    <name evidence="2" type="ORF">PCOR1329_LOCUS40406</name>
</gene>
<feature type="region of interest" description="Disordered" evidence="1">
    <location>
        <begin position="208"/>
        <end position="234"/>
    </location>
</feature>
<keyword evidence="3" id="KW-1185">Reference proteome</keyword>
<reference evidence="2" key="1">
    <citation type="submission" date="2023-10" db="EMBL/GenBank/DDBJ databases">
        <authorList>
            <person name="Chen Y."/>
            <person name="Shah S."/>
            <person name="Dougan E. K."/>
            <person name="Thang M."/>
            <person name="Chan C."/>
        </authorList>
    </citation>
    <scope>NUCLEOTIDE SEQUENCE [LARGE SCALE GENOMIC DNA]</scope>
</reference>
<sequence>MAVRARLFQHPRARLWRHRLFRSTWPTATAAMGATSELSENTAAPSRPARRQPAAKPSAKASASVTGSRVSQHPGASPSEPPADTSISNSSPVIPSSLPSSPPLPPMTSVSSIASPSSLVGARARCPCSSTSSSEACKACSSLTSFWRKGDLPPSSAARLRSATTCGWPATCTSSPLASATLWLPPRLRPRAPLGGLRVDSLADQAGAAWTGARPRGSPSRRCRRDPASPPRLELGHLDRLRAAVVGIQRRLPDWSSATWIASTLMSEEEEEEEEEGEEEEGGGGGAMSSGSSAASPQAPPRRPSPLPPGTPTARPRRGAPLKGPQDTQMSTHK</sequence>
<feature type="compositionally biased region" description="Low complexity" evidence="1">
    <location>
        <begin position="85"/>
        <end position="99"/>
    </location>
</feature>
<organism evidence="2 3">
    <name type="scientific">Prorocentrum cordatum</name>
    <dbReference type="NCBI Taxonomy" id="2364126"/>
    <lineage>
        <taxon>Eukaryota</taxon>
        <taxon>Sar</taxon>
        <taxon>Alveolata</taxon>
        <taxon>Dinophyceae</taxon>
        <taxon>Prorocentrales</taxon>
        <taxon>Prorocentraceae</taxon>
        <taxon>Prorocentrum</taxon>
    </lineage>
</organism>
<dbReference type="EMBL" id="CAUYUJ010014871">
    <property type="protein sequence ID" value="CAK0847095.1"/>
    <property type="molecule type" value="Genomic_DNA"/>
</dbReference>
<feature type="compositionally biased region" description="Pro residues" evidence="1">
    <location>
        <begin position="298"/>
        <end position="311"/>
    </location>
</feature>
<dbReference type="Proteomes" id="UP001189429">
    <property type="component" value="Unassembled WGS sequence"/>
</dbReference>
<evidence type="ECO:0000313" key="2">
    <source>
        <dbReference type="EMBL" id="CAK0847095.1"/>
    </source>
</evidence>
<evidence type="ECO:0000256" key="1">
    <source>
        <dbReference type="SAM" id="MobiDB-lite"/>
    </source>
</evidence>
<protein>
    <submittedName>
        <fullName evidence="2">Uncharacterized protein</fullName>
    </submittedName>
</protein>
<accession>A0ABN9TMJ5</accession>
<feature type="compositionally biased region" description="Acidic residues" evidence="1">
    <location>
        <begin position="267"/>
        <end position="282"/>
    </location>
</feature>
<feature type="region of interest" description="Disordered" evidence="1">
    <location>
        <begin position="265"/>
        <end position="334"/>
    </location>
</feature>
<comment type="caution">
    <text evidence="2">The sequence shown here is derived from an EMBL/GenBank/DDBJ whole genome shotgun (WGS) entry which is preliminary data.</text>
</comment>
<feature type="compositionally biased region" description="Low complexity" evidence="1">
    <location>
        <begin position="43"/>
        <end position="64"/>
    </location>
</feature>
<evidence type="ECO:0000313" key="3">
    <source>
        <dbReference type="Proteomes" id="UP001189429"/>
    </source>
</evidence>